<dbReference type="RefSeq" id="WP_205102237.1">
    <property type="nucleotide sequence ID" value="NZ_JACJJC010000005.1"/>
</dbReference>
<keyword evidence="2" id="KW-1185">Reference proteome</keyword>
<gene>
    <name evidence="1" type="ORF">H6A60_04580</name>
</gene>
<dbReference type="Proteomes" id="UP000715095">
    <property type="component" value="Unassembled WGS sequence"/>
</dbReference>
<evidence type="ECO:0000313" key="2">
    <source>
        <dbReference type="Proteomes" id="UP000715095"/>
    </source>
</evidence>
<reference evidence="1 2" key="1">
    <citation type="journal article" date="2021" name="Sci. Rep.">
        <title>The distribution of antibiotic resistance genes in chicken gut microbiota commensals.</title>
        <authorList>
            <person name="Juricova H."/>
            <person name="Matiasovicova J."/>
            <person name="Kubasova T."/>
            <person name="Cejkova D."/>
            <person name="Rychlik I."/>
        </authorList>
    </citation>
    <scope>NUCLEOTIDE SEQUENCE [LARGE SCALE GENOMIC DNA]</scope>
    <source>
        <strain evidence="1 2">An829</strain>
    </source>
</reference>
<organism evidence="1 2">
    <name type="scientific">Sutterella massiliensis</name>
    <dbReference type="NCBI Taxonomy" id="1816689"/>
    <lineage>
        <taxon>Bacteria</taxon>
        <taxon>Pseudomonadati</taxon>
        <taxon>Pseudomonadota</taxon>
        <taxon>Betaproteobacteria</taxon>
        <taxon>Burkholderiales</taxon>
        <taxon>Sutterellaceae</taxon>
        <taxon>Sutterella</taxon>
    </lineage>
</organism>
<protein>
    <submittedName>
        <fullName evidence="1">Uncharacterized protein</fullName>
    </submittedName>
</protein>
<sequence length="77" mass="8866">MISTYRFPQLFLRAEKFSHRFSANENTKLFATARYSLEIIAFSGQLSKWPLTPKNRFSAPDNLKKTVGNARAADRLE</sequence>
<name>A0ABS2DR15_9BURK</name>
<dbReference type="EMBL" id="JACJJC010000005">
    <property type="protein sequence ID" value="MBM6703762.1"/>
    <property type="molecule type" value="Genomic_DNA"/>
</dbReference>
<proteinExistence type="predicted"/>
<comment type="caution">
    <text evidence="1">The sequence shown here is derived from an EMBL/GenBank/DDBJ whole genome shotgun (WGS) entry which is preliminary data.</text>
</comment>
<accession>A0ABS2DR15</accession>
<evidence type="ECO:0000313" key="1">
    <source>
        <dbReference type="EMBL" id="MBM6703762.1"/>
    </source>
</evidence>